<dbReference type="SUPFAM" id="SSF51556">
    <property type="entry name" value="Metallo-dependent hydrolases"/>
    <property type="match status" value="1"/>
</dbReference>
<evidence type="ECO:0000256" key="1">
    <source>
        <dbReference type="ARBA" id="ARBA00022793"/>
    </source>
</evidence>
<dbReference type="AlphaFoldDB" id="A0A077WII0"/>
<evidence type="ECO:0000259" key="4">
    <source>
        <dbReference type="Pfam" id="PF04909"/>
    </source>
</evidence>
<keyword evidence="1 3" id="KW-0210">Decarboxylase</keyword>
<reference evidence="5" key="1">
    <citation type="journal article" date="2014" name="Genome Announc.">
        <title>De novo whole-genome sequence and genome annotation of Lichtheimia ramosa.</title>
        <authorList>
            <person name="Linde J."/>
            <person name="Schwartze V."/>
            <person name="Binder U."/>
            <person name="Lass-Florl C."/>
            <person name="Voigt K."/>
            <person name="Horn F."/>
        </authorList>
    </citation>
    <scope>NUCLEOTIDE SEQUENCE</scope>
    <source>
        <strain evidence="5">JMRC FSU:6197</strain>
    </source>
</reference>
<dbReference type="GO" id="GO:0019748">
    <property type="term" value="P:secondary metabolic process"/>
    <property type="evidence" value="ECO:0007669"/>
    <property type="project" value="TreeGrafter"/>
</dbReference>
<organism evidence="5">
    <name type="scientific">Lichtheimia ramosa</name>
    <dbReference type="NCBI Taxonomy" id="688394"/>
    <lineage>
        <taxon>Eukaryota</taxon>
        <taxon>Fungi</taxon>
        <taxon>Fungi incertae sedis</taxon>
        <taxon>Mucoromycota</taxon>
        <taxon>Mucoromycotina</taxon>
        <taxon>Mucoromycetes</taxon>
        <taxon>Mucorales</taxon>
        <taxon>Lichtheimiaceae</taxon>
        <taxon>Lichtheimia</taxon>
    </lineage>
</organism>
<dbReference type="GO" id="GO:0005829">
    <property type="term" value="C:cytosol"/>
    <property type="evidence" value="ECO:0007669"/>
    <property type="project" value="TreeGrafter"/>
</dbReference>
<dbReference type="PANTHER" id="PTHR21240:SF28">
    <property type="entry name" value="ISO-OROTATE DECARBOXYLASE (EUROFUNG)"/>
    <property type="match status" value="1"/>
</dbReference>
<dbReference type="EMBL" id="LK023322">
    <property type="protein sequence ID" value="CDS06878.1"/>
    <property type="molecule type" value="Genomic_DNA"/>
</dbReference>
<evidence type="ECO:0000256" key="2">
    <source>
        <dbReference type="ARBA" id="ARBA00023239"/>
    </source>
</evidence>
<protein>
    <recommendedName>
        <fullName evidence="4">Amidohydrolase-related domain-containing protein</fullName>
    </recommendedName>
</protein>
<proteinExistence type="inferred from homology"/>
<name>A0A077WII0_9FUNG</name>
<sequence length="363" mass="40197">MTKDHLIVDVHTHIYLPEYLDMLRERNQVPRILPPLQEGQDERLVILPDEDKGETTKHGRPVGPAYYDVQEKLAFMERHDIDISIVSLANPWLDFLPDTKETAQWARRLNDAMETYCQQGNATRQLFGMATLPLSSIDASVAEVEYVATHLPHLRGVIMGTAGCQGRGLDDPALLPLYEALARHQLVIFLHPHYGVNLPSSRHHNNGHAVALALGFPFETTHAVTQLILAGVLDKVPNLKILLAHAGGTLPFLAGRLDSCVAHDPAVANRLQHPPSHYLKMLYYDAVIYHATGVKAAADLAGTERLLFGTDHPFFPPLETTTSRWMSVDSNLNAIHHAGLNQDKVSDILGKNALKLFGIETTS</sequence>
<dbReference type="PANTHER" id="PTHR21240">
    <property type="entry name" value="2-AMINO-3-CARBOXYLMUCONATE-6-SEMIALDEHYDE DECARBOXYLASE"/>
    <property type="match status" value="1"/>
</dbReference>
<evidence type="ECO:0000313" key="5">
    <source>
        <dbReference type="EMBL" id="CDS06878.1"/>
    </source>
</evidence>
<dbReference type="Pfam" id="PF04909">
    <property type="entry name" value="Amidohydro_2"/>
    <property type="match status" value="1"/>
</dbReference>
<feature type="domain" description="Amidohydrolase-related" evidence="4">
    <location>
        <begin position="9"/>
        <end position="359"/>
    </location>
</feature>
<dbReference type="GO" id="GO:0016787">
    <property type="term" value="F:hydrolase activity"/>
    <property type="evidence" value="ECO:0007669"/>
    <property type="project" value="InterPro"/>
</dbReference>
<keyword evidence="2 3" id="KW-0456">Lyase</keyword>
<comment type="similarity">
    <text evidence="3">Belongs to the metallo-dependent hydrolases superfamily.</text>
</comment>
<dbReference type="InterPro" id="IPR032466">
    <property type="entry name" value="Metal_Hydrolase"/>
</dbReference>
<dbReference type="GO" id="GO:0016831">
    <property type="term" value="F:carboxy-lyase activity"/>
    <property type="evidence" value="ECO:0007669"/>
    <property type="project" value="UniProtKB-KW"/>
</dbReference>
<dbReference type="InterPro" id="IPR006680">
    <property type="entry name" value="Amidohydro-rel"/>
</dbReference>
<evidence type="ECO:0000256" key="3">
    <source>
        <dbReference type="RuleBase" id="RU366045"/>
    </source>
</evidence>
<dbReference type="InterPro" id="IPR032465">
    <property type="entry name" value="ACMSD"/>
</dbReference>
<dbReference type="Gene3D" id="3.20.20.140">
    <property type="entry name" value="Metal-dependent hydrolases"/>
    <property type="match status" value="1"/>
</dbReference>
<accession>A0A077WII0</accession>
<gene>
    <name evidence="5" type="ORF">LRAMOSA09402</name>
</gene>
<dbReference type="OrthoDB" id="191270at2759"/>